<gene>
    <name evidence="2" type="ORF">KC01_LOCUS3558</name>
</gene>
<evidence type="ECO:0000313" key="2">
    <source>
        <dbReference type="EMBL" id="CAL1571441.1"/>
    </source>
</evidence>
<reference evidence="2 3" key="1">
    <citation type="submission" date="2024-04" db="EMBL/GenBank/DDBJ databases">
        <authorList>
            <person name="Waldvogel A.-M."/>
            <person name="Schoenle A."/>
        </authorList>
    </citation>
    <scope>NUCLEOTIDE SEQUENCE [LARGE SCALE GENOMIC DNA]</scope>
</reference>
<feature type="compositionally biased region" description="Acidic residues" evidence="1">
    <location>
        <begin position="114"/>
        <end position="132"/>
    </location>
</feature>
<organism evidence="2 3">
    <name type="scientific">Knipowitschia caucasica</name>
    <name type="common">Caucasian dwarf goby</name>
    <name type="synonym">Pomatoschistus caucasicus</name>
    <dbReference type="NCBI Taxonomy" id="637954"/>
    <lineage>
        <taxon>Eukaryota</taxon>
        <taxon>Metazoa</taxon>
        <taxon>Chordata</taxon>
        <taxon>Craniata</taxon>
        <taxon>Vertebrata</taxon>
        <taxon>Euteleostomi</taxon>
        <taxon>Actinopterygii</taxon>
        <taxon>Neopterygii</taxon>
        <taxon>Teleostei</taxon>
        <taxon>Neoteleostei</taxon>
        <taxon>Acanthomorphata</taxon>
        <taxon>Gobiaria</taxon>
        <taxon>Gobiiformes</taxon>
        <taxon>Gobioidei</taxon>
        <taxon>Gobiidae</taxon>
        <taxon>Gobiinae</taxon>
        <taxon>Knipowitschia</taxon>
    </lineage>
</organism>
<feature type="region of interest" description="Disordered" evidence="1">
    <location>
        <begin position="67"/>
        <end position="137"/>
    </location>
</feature>
<feature type="region of interest" description="Disordered" evidence="1">
    <location>
        <begin position="1"/>
        <end position="39"/>
    </location>
</feature>
<evidence type="ECO:0000256" key="1">
    <source>
        <dbReference type="SAM" id="MobiDB-lite"/>
    </source>
</evidence>
<dbReference type="InterPro" id="IPR026682">
    <property type="entry name" value="AKT1S1"/>
</dbReference>
<dbReference type="Pfam" id="PF15798">
    <property type="entry name" value="PRAS"/>
    <property type="match status" value="1"/>
</dbReference>
<dbReference type="GO" id="GO:0032007">
    <property type="term" value="P:negative regulation of TOR signaling"/>
    <property type="evidence" value="ECO:0007669"/>
    <property type="project" value="InterPro"/>
</dbReference>
<dbReference type="GO" id="GO:0048011">
    <property type="term" value="P:neurotrophin TRK receptor signaling pathway"/>
    <property type="evidence" value="ECO:0007669"/>
    <property type="project" value="InterPro"/>
</dbReference>
<name>A0AAV2J1E4_KNICA</name>
<sequence length="227" mass="24290">MAPSSSNTAGLGDQINHRVEVSDGETEQESAPYPRDGDFSYGVWGAGFLLRRHAVDHPGILHSPPPMITLTQTHTGSPPEAPTQQGGTDEGHGEGHGEGTGAEGLARVTHTVVEVEETDEEAEESDDEEEGVLSEVKEAPPPERFWRWGRCRHHGNRNAMALARSAACVCARVELRGNGQVGCADWDHIAASMKALLGYPGTLGGRIMFRSTAPTARLTGDLLPSKH</sequence>
<evidence type="ECO:0000313" key="3">
    <source>
        <dbReference type="Proteomes" id="UP001497482"/>
    </source>
</evidence>
<proteinExistence type="predicted"/>
<protein>
    <submittedName>
        <fullName evidence="2">Uncharacterized protein</fullName>
    </submittedName>
</protein>
<accession>A0AAV2J1E4</accession>
<keyword evidence="3" id="KW-1185">Reference proteome</keyword>
<dbReference type="AlphaFoldDB" id="A0AAV2J1E4"/>
<dbReference type="Proteomes" id="UP001497482">
    <property type="component" value="Chromosome 10"/>
</dbReference>
<dbReference type="EMBL" id="OZ035832">
    <property type="protein sequence ID" value="CAL1571441.1"/>
    <property type="molecule type" value="Genomic_DNA"/>
</dbReference>